<dbReference type="Pfam" id="PF00139">
    <property type="entry name" value="Lectin_legB"/>
    <property type="match status" value="1"/>
</dbReference>
<dbReference type="AlphaFoldDB" id="A0AAP0RY23"/>
<accession>A0AAP0RY23</accession>
<dbReference type="Gene3D" id="2.60.120.200">
    <property type="match status" value="1"/>
</dbReference>
<evidence type="ECO:0000256" key="3">
    <source>
        <dbReference type="SAM" id="Phobius"/>
    </source>
</evidence>
<evidence type="ECO:0000256" key="2">
    <source>
        <dbReference type="ARBA" id="ARBA00022734"/>
    </source>
</evidence>
<dbReference type="InterPro" id="IPR013320">
    <property type="entry name" value="ConA-like_dom_sf"/>
</dbReference>
<feature type="domain" description="Legume lectin" evidence="5">
    <location>
        <begin position="32"/>
        <end position="293"/>
    </location>
</feature>
<evidence type="ECO:0000256" key="4">
    <source>
        <dbReference type="SAM" id="SignalP"/>
    </source>
</evidence>
<feature type="transmembrane region" description="Helical" evidence="3">
    <location>
        <begin position="294"/>
        <end position="318"/>
    </location>
</feature>
<dbReference type="PANTHER" id="PTHR32401:SF48">
    <property type="entry name" value="LEGUME LECTIN DOMAIN-CONTAINING PROTEIN"/>
    <property type="match status" value="1"/>
</dbReference>
<feature type="signal peptide" evidence="4">
    <location>
        <begin position="1"/>
        <end position="26"/>
    </location>
</feature>
<evidence type="ECO:0000256" key="1">
    <source>
        <dbReference type="ARBA" id="ARBA00007606"/>
    </source>
</evidence>
<dbReference type="GO" id="GO:0030246">
    <property type="term" value="F:carbohydrate binding"/>
    <property type="evidence" value="ECO:0007669"/>
    <property type="project" value="UniProtKB-KW"/>
</dbReference>
<evidence type="ECO:0000259" key="5">
    <source>
        <dbReference type="Pfam" id="PF00139"/>
    </source>
</evidence>
<keyword evidence="7" id="KW-1185">Reference proteome</keyword>
<name>A0AAP0RY23_LIQFO</name>
<dbReference type="EMBL" id="JBBPBK010000004">
    <property type="protein sequence ID" value="KAK9286559.1"/>
    <property type="molecule type" value="Genomic_DNA"/>
</dbReference>
<keyword evidence="2" id="KW-0430">Lectin</keyword>
<sequence>MGLPKTNLITLFILVALLHLAAIAAASEPIPSFNITGFNEKTDATPFAFVGSDPSYPSIDDKALQLTRDTYDKNDTHDYTVFHNKSGRAMYNKSFKLWHDNLNDDAILASFNSTFVINLWHDNLNWKAGHGLAFLIAPNVSIPEASYGQWMGLSNGTTDGNRANQIVAIEFDTKQDGAFDPDDNHVGLNINSIRSNKTIPLSNFSIQLSPPNAISYSVWVQYDGKSKLMEVYMVKEGDPKPDTPLLNETINLKDHVNQESYFGFSASTGDPEIQFNCVLKWSLAVENFPKKKDWMWLKVGAPAVLVLILFVVGIGVVYMKKKRRTSFEESDMLGTLKRLPGMPREFRCILIFTTYMMRKLD</sequence>
<keyword evidence="3" id="KW-1133">Transmembrane helix</keyword>
<organism evidence="6 7">
    <name type="scientific">Liquidambar formosana</name>
    <name type="common">Formosan gum</name>
    <dbReference type="NCBI Taxonomy" id="63359"/>
    <lineage>
        <taxon>Eukaryota</taxon>
        <taxon>Viridiplantae</taxon>
        <taxon>Streptophyta</taxon>
        <taxon>Embryophyta</taxon>
        <taxon>Tracheophyta</taxon>
        <taxon>Spermatophyta</taxon>
        <taxon>Magnoliopsida</taxon>
        <taxon>eudicotyledons</taxon>
        <taxon>Gunneridae</taxon>
        <taxon>Pentapetalae</taxon>
        <taxon>Saxifragales</taxon>
        <taxon>Altingiaceae</taxon>
        <taxon>Liquidambar</taxon>
    </lineage>
</organism>
<proteinExistence type="inferred from homology"/>
<reference evidence="6 7" key="1">
    <citation type="journal article" date="2024" name="Plant J.">
        <title>Genome sequences and population genomics reveal climatic adaptation and genomic divergence between two closely related sweetgum species.</title>
        <authorList>
            <person name="Xu W.Q."/>
            <person name="Ren C.Q."/>
            <person name="Zhang X.Y."/>
            <person name="Comes H.P."/>
            <person name="Liu X.H."/>
            <person name="Li Y.G."/>
            <person name="Kettle C.J."/>
            <person name="Jalonen R."/>
            <person name="Gaisberger H."/>
            <person name="Ma Y.Z."/>
            <person name="Qiu Y.X."/>
        </authorList>
    </citation>
    <scope>NUCLEOTIDE SEQUENCE [LARGE SCALE GENOMIC DNA]</scope>
    <source>
        <strain evidence="6">Hangzhou</strain>
    </source>
</reference>
<dbReference type="PANTHER" id="PTHR32401">
    <property type="entry name" value="CONCANAVALIN A-LIKE LECTIN FAMILY PROTEIN"/>
    <property type="match status" value="1"/>
</dbReference>
<keyword evidence="4" id="KW-0732">Signal</keyword>
<evidence type="ECO:0000313" key="6">
    <source>
        <dbReference type="EMBL" id="KAK9286559.1"/>
    </source>
</evidence>
<dbReference type="InterPro" id="IPR001220">
    <property type="entry name" value="Legume_lectin_dom"/>
</dbReference>
<dbReference type="SUPFAM" id="SSF49899">
    <property type="entry name" value="Concanavalin A-like lectins/glucanases"/>
    <property type="match status" value="1"/>
</dbReference>
<keyword evidence="3" id="KW-0812">Transmembrane</keyword>
<dbReference type="Proteomes" id="UP001415857">
    <property type="component" value="Unassembled WGS sequence"/>
</dbReference>
<comment type="caution">
    <text evidence="6">The sequence shown here is derived from an EMBL/GenBank/DDBJ whole genome shotgun (WGS) entry which is preliminary data.</text>
</comment>
<gene>
    <name evidence="6" type="ORF">L1049_014958</name>
</gene>
<comment type="similarity">
    <text evidence="1">Belongs to the leguminous lectin family.</text>
</comment>
<dbReference type="InterPro" id="IPR050258">
    <property type="entry name" value="Leguminous_Lectin"/>
</dbReference>
<evidence type="ECO:0000313" key="7">
    <source>
        <dbReference type="Proteomes" id="UP001415857"/>
    </source>
</evidence>
<protein>
    <recommendedName>
        <fullName evidence="5">Legume lectin domain-containing protein</fullName>
    </recommendedName>
</protein>
<keyword evidence="3" id="KW-0472">Membrane</keyword>
<dbReference type="CDD" id="cd06899">
    <property type="entry name" value="lectin_legume_LecRK_Arcelin_ConA"/>
    <property type="match status" value="1"/>
</dbReference>
<feature type="chain" id="PRO_5042906449" description="Legume lectin domain-containing protein" evidence="4">
    <location>
        <begin position="27"/>
        <end position="361"/>
    </location>
</feature>